<feature type="transmembrane region" description="Helical" evidence="7">
    <location>
        <begin position="70"/>
        <end position="91"/>
    </location>
</feature>
<dbReference type="Gene3D" id="1.10.3720.10">
    <property type="entry name" value="MetI-like"/>
    <property type="match status" value="1"/>
</dbReference>
<dbReference type="EMBL" id="JBHUIK010000004">
    <property type="protein sequence ID" value="MFD2215670.1"/>
    <property type="molecule type" value="Genomic_DNA"/>
</dbReference>
<dbReference type="InterPro" id="IPR035906">
    <property type="entry name" value="MetI-like_sf"/>
</dbReference>
<keyword evidence="3" id="KW-1003">Cell membrane</keyword>
<dbReference type="InterPro" id="IPR000515">
    <property type="entry name" value="MetI-like"/>
</dbReference>
<dbReference type="Pfam" id="PF00528">
    <property type="entry name" value="BPD_transp_1"/>
    <property type="match status" value="1"/>
</dbReference>
<feature type="transmembrane region" description="Helical" evidence="7">
    <location>
        <begin position="203"/>
        <end position="222"/>
    </location>
</feature>
<feature type="domain" description="ABC transmembrane type-1" evidence="8">
    <location>
        <begin position="66"/>
        <end position="279"/>
    </location>
</feature>
<accession>A0ABW5C443</accession>
<proteinExistence type="inferred from homology"/>
<protein>
    <submittedName>
        <fullName evidence="9">Carbohydrate ABC transporter permease</fullName>
    </submittedName>
</protein>
<dbReference type="Proteomes" id="UP001597318">
    <property type="component" value="Unassembled WGS sequence"/>
</dbReference>
<keyword evidence="10" id="KW-1185">Reference proteome</keyword>
<evidence type="ECO:0000256" key="4">
    <source>
        <dbReference type="ARBA" id="ARBA00022692"/>
    </source>
</evidence>
<keyword evidence="4 7" id="KW-0812">Transmembrane</keyword>
<organism evidence="9 10">
    <name type="scientific">Metabacillus endolithicus</name>
    <dbReference type="NCBI Taxonomy" id="1535204"/>
    <lineage>
        <taxon>Bacteria</taxon>
        <taxon>Bacillati</taxon>
        <taxon>Bacillota</taxon>
        <taxon>Bacilli</taxon>
        <taxon>Bacillales</taxon>
        <taxon>Bacillaceae</taxon>
        <taxon>Metabacillus</taxon>
    </lineage>
</organism>
<comment type="caution">
    <text evidence="9">The sequence shown here is derived from an EMBL/GenBank/DDBJ whole genome shotgun (WGS) entry which is preliminary data.</text>
</comment>
<feature type="transmembrane region" description="Helical" evidence="7">
    <location>
        <begin position="229"/>
        <end position="253"/>
    </location>
</feature>
<comment type="similarity">
    <text evidence="7">Belongs to the binding-protein-dependent transport system permease family.</text>
</comment>
<evidence type="ECO:0000256" key="2">
    <source>
        <dbReference type="ARBA" id="ARBA00022448"/>
    </source>
</evidence>
<dbReference type="InterPro" id="IPR051393">
    <property type="entry name" value="ABC_transporter_permease"/>
</dbReference>
<comment type="subcellular location">
    <subcellularLocation>
        <location evidence="1 7">Cell membrane</location>
        <topology evidence="1 7">Multi-pass membrane protein</topology>
    </subcellularLocation>
</comment>
<gene>
    <name evidence="9" type="ORF">ACFSKK_18460</name>
</gene>
<keyword evidence="2 7" id="KW-0813">Transport</keyword>
<dbReference type="CDD" id="cd06261">
    <property type="entry name" value="TM_PBP2"/>
    <property type="match status" value="1"/>
</dbReference>
<dbReference type="SUPFAM" id="SSF161098">
    <property type="entry name" value="MetI-like"/>
    <property type="match status" value="1"/>
</dbReference>
<evidence type="ECO:0000256" key="6">
    <source>
        <dbReference type="ARBA" id="ARBA00023136"/>
    </source>
</evidence>
<evidence type="ECO:0000313" key="10">
    <source>
        <dbReference type="Proteomes" id="UP001597318"/>
    </source>
</evidence>
<feature type="transmembrane region" description="Helical" evidence="7">
    <location>
        <begin position="15"/>
        <end position="37"/>
    </location>
</feature>
<feature type="transmembrane region" description="Helical" evidence="7">
    <location>
        <begin position="103"/>
        <end position="124"/>
    </location>
</feature>
<dbReference type="PROSITE" id="PS50928">
    <property type="entry name" value="ABC_TM1"/>
    <property type="match status" value="1"/>
</dbReference>
<name>A0ABW5C443_9BACI</name>
<keyword evidence="6 7" id="KW-0472">Membrane</keyword>
<reference evidence="10" key="1">
    <citation type="journal article" date="2019" name="Int. J. Syst. Evol. Microbiol.">
        <title>The Global Catalogue of Microorganisms (GCM) 10K type strain sequencing project: providing services to taxonomists for standard genome sequencing and annotation.</title>
        <authorList>
            <consortium name="The Broad Institute Genomics Platform"/>
            <consortium name="The Broad Institute Genome Sequencing Center for Infectious Disease"/>
            <person name="Wu L."/>
            <person name="Ma J."/>
        </authorList>
    </citation>
    <scope>NUCLEOTIDE SEQUENCE [LARGE SCALE GENOMIC DNA]</scope>
    <source>
        <strain evidence="10">CGMCC 1.15474</strain>
    </source>
</reference>
<dbReference type="RefSeq" id="WP_247340461.1">
    <property type="nucleotide sequence ID" value="NZ_CP095550.1"/>
</dbReference>
<keyword evidence="5 7" id="KW-1133">Transmembrane helix</keyword>
<feature type="transmembrane region" description="Helical" evidence="7">
    <location>
        <begin position="259"/>
        <end position="283"/>
    </location>
</feature>
<evidence type="ECO:0000256" key="5">
    <source>
        <dbReference type="ARBA" id="ARBA00022989"/>
    </source>
</evidence>
<evidence type="ECO:0000256" key="3">
    <source>
        <dbReference type="ARBA" id="ARBA00022475"/>
    </source>
</evidence>
<evidence type="ECO:0000256" key="7">
    <source>
        <dbReference type="RuleBase" id="RU363032"/>
    </source>
</evidence>
<evidence type="ECO:0000313" key="9">
    <source>
        <dbReference type="EMBL" id="MFD2215670.1"/>
    </source>
</evidence>
<evidence type="ECO:0000256" key="1">
    <source>
        <dbReference type="ARBA" id="ARBA00004651"/>
    </source>
</evidence>
<sequence>MDQLQKKIYSFKLTIPWLIIFILFFIGPTIAGFYFAFTNWNLTDAEFVGLANFKEIFSNPSMAGAFSNTFTFMIITVIFKITIAMFLAILVNQKLKTQNFLRGAFFFPVLMTFIATGVIFKSILHPEVGLLNNMLGAIGLETLAKGWLVEPDIVMLSIAGIDIWKGIGFHMVIFLAGLQSISSEFYEAANIDGASSWQKFKKITFPLLTPIFHANILLAVIQGMKVFDLVLVTTGGGPGFASVVINTFVFNAFSMGRYGLAVAGELLLFLIIIIFTIVLRFFLERREKRYGF</sequence>
<dbReference type="PANTHER" id="PTHR30193:SF37">
    <property type="entry name" value="INNER MEMBRANE ABC TRANSPORTER PERMEASE PROTEIN YCJO"/>
    <property type="match status" value="1"/>
</dbReference>
<evidence type="ECO:0000259" key="8">
    <source>
        <dbReference type="PROSITE" id="PS50928"/>
    </source>
</evidence>
<dbReference type="PANTHER" id="PTHR30193">
    <property type="entry name" value="ABC TRANSPORTER PERMEASE PROTEIN"/>
    <property type="match status" value="1"/>
</dbReference>